<dbReference type="Pfam" id="PF01712">
    <property type="entry name" value="dNK"/>
    <property type="match status" value="1"/>
</dbReference>
<proteinExistence type="predicted"/>
<evidence type="ECO:0000313" key="2">
    <source>
        <dbReference type="Ensembl" id="ENSEBUP00000024312.1"/>
    </source>
</evidence>
<dbReference type="PANTHER" id="PTHR10513">
    <property type="entry name" value="DEOXYNUCLEOSIDE KINASE"/>
    <property type="match status" value="1"/>
</dbReference>
<sequence length="253" mass="28844">MKGSEVARILSHFVTHLESVLCGGKGGGGRKCQLAHQNQDESTAPGRGKAHLHSSSRANLEYGWLAYFLGERSTKRFDKNSKIITIDGNLKCGKGFVAKNLAEQLGMLHLPEPDVHYWDHKTGDGSLLDPRFNGSCSLEKFYADPKSPDGNSFRLQMWMYHVRIMQYSDALEHLLSTGQGVVLERSPYSDFVFLEAMYKQRYIRKECVAYYTEIKRISIDEFLPPHLVIYIDMPLPEIQNRLKQHGKVWHDGL</sequence>
<dbReference type="Ensembl" id="ENSEBUT00000024888.1">
    <property type="protein sequence ID" value="ENSEBUP00000024312.1"/>
    <property type="gene ID" value="ENSEBUG00000014980.1"/>
</dbReference>
<organism evidence="2 3">
    <name type="scientific">Eptatretus burgeri</name>
    <name type="common">Inshore hagfish</name>
    <dbReference type="NCBI Taxonomy" id="7764"/>
    <lineage>
        <taxon>Eukaryota</taxon>
        <taxon>Metazoa</taxon>
        <taxon>Chordata</taxon>
        <taxon>Craniata</taxon>
        <taxon>Vertebrata</taxon>
        <taxon>Cyclostomata</taxon>
        <taxon>Myxini</taxon>
        <taxon>Myxiniformes</taxon>
        <taxon>Myxinidae</taxon>
        <taxon>Eptatretinae</taxon>
        <taxon>Eptatretus</taxon>
    </lineage>
</organism>
<dbReference type="InterPro" id="IPR050566">
    <property type="entry name" value="Deoxyribonucleoside_kinase"/>
</dbReference>
<feature type="domain" description="Deoxynucleoside kinase" evidence="1">
    <location>
        <begin position="84"/>
        <end position="247"/>
    </location>
</feature>
<reference evidence="2" key="2">
    <citation type="submission" date="2025-09" db="UniProtKB">
        <authorList>
            <consortium name="Ensembl"/>
        </authorList>
    </citation>
    <scope>IDENTIFICATION</scope>
</reference>
<evidence type="ECO:0000313" key="3">
    <source>
        <dbReference type="Proteomes" id="UP000694388"/>
    </source>
</evidence>
<dbReference type="GeneTree" id="ENSGT00390000016151"/>
<reference evidence="2" key="1">
    <citation type="submission" date="2025-08" db="UniProtKB">
        <authorList>
            <consortium name="Ensembl"/>
        </authorList>
    </citation>
    <scope>IDENTIFICATION</scope>
</reference>
<dbReference type="InterPro" id="IPR027417">
    <property type="entry name" value="P-loop_NTPase"/>
</dbReference>
<protein>
    <submittedName>
        <fullName evidence="2">NADH:ubiquinone oxidoreductase subunit A10</fullName>
    </submittedName>
</protein>
<dbReference type="Gene3D" id="3.40.50.300">
    <property type="entry name" value="P-loop containing nucleotide triphosphate hydrolases"/>
    <property type="match status" value="1"/>
</dbReference>
<accession>A0A8C4R4P3</accession>
<dbReference type="SUPFAM" id="SSF52540">
    <property type="entry name" value="P-loop containing nucleoside triphosphate hydrolases"/>
    <property type="match status" value="1"/>
</dbReference>
<dbReference type="GO" id="GO:0005739">
    <property type="term" value="C:mitochondrion"/>
    <property type="evidence" value="ECO:0007669"/>
    <property type="project" value="GOC"/>
</dbReference>
<dbReference type="GO" id="GO:0006120">
    <property type="term" value="P:mitochondrial electron transport, NADH to ubiquinone"/>
    <property type="evidence" value="ECO:0007669"/>
    <property type="project" value="TreeGrafter"/>
</dbReference>
<name>A0A8C4R4P3_EPTBU</name>
<dbReference type="Proteomes" id="UP000694388">
    <property type="component" value="Unplaced"/>
</dbReference>
<dbReference type="InterPro" id="IPR031314">
    <property type="entry name" value="DNK_dom"/>
</dbReference>
<dbReference type="AlphaFoldDB" id="A0A8C4R4P3"/>
<dbReference type="PANTHER" id="PTHR10513:SF15">
    <property type="entry name" value="NADH DEHYDROGENASE [UBIQUINONE] 1 ALPHA SUBCOMPLEX SUBUNIT 10, MITOCHONDRIAL"/>
    <property type="match status" value="1"/>
</dbReference>
<keyword evidence="3" id="KW-1185">Reference proteome</keyword>
<evidence type="ECO:0000259" key="1">
    <source>
        <dbReference type="Pfam" id="PF01712"/>
    </source>
</evidence>